<feature type="chain" id="PRO_5031002767" evidence="2">
    <location>
        <begin position="22"/>
        <end position="322"/>
    </location>
</feature>
<organism evidence="4 5">
    <name type="scientific">Stenotrophomonas maltophilia</name>
    <name type="common">Pseudomonas maltophilia</name>
    <name type="synonym">Xanthomonas maltophilia</name>
    <dbReference type="NCBI Taxonomy" id="40324"/>
    <lineage>
        <taxon>Bacteria</taxon>
        <taxon>Pseudomonadati</taxon>
        <taxon>Pseudomonadota</taxon>
        <taxon>Gammaproteobacteria</taxon>
        <taxon>Lysobacterales</taxon>
        <taxon>Lysobacteraceae</taxon>
        <taxon>Stenotrophomonas</taxon>
        <taxon>Stenotrophomonas maltophilia group</taxon>
    </lineage>
</organism>
<reference evidence="5" key="1">
    <citation type="journal article" date="2020" name="MBio">
        <title>Horizontal gene transfer to a defensive symbiont with a reduced genome amongst a multipartite beetle microbiome.</title>
        <authorList>
            <person name="Waterworth S.C."/>
            <person name="Florez L.V."/>
            <person name="Rees E.R."/>
            <person name="Hertweck C."/>
            <person name="Kaltenpoth M."/>
            <person name="Kwan J.C."/>
        </authorList>
    </citation>
    <scope>NUCLEOTIDE SEQUENCE [LARGE SCALE GENOMIC DNA]</scope>
</reference>
<name>A0A7V8JM05_STEMA</name>
<dbReference type="Proteomes" id="UP000487117">
    <property type="component" value="Unassembled WGS sequence"/>
</dbReference>
<dbReference type="AlphaFoldDB" id="A0A7V8JM05"/>
<comment type="caution">
    <text evidence="4">The sequence shown here is derived from an EMBL/GenBank/DDBJ whole genome shotgun (WGS) entry which is preliminary data.</text>
</comment>
<gene>
    <name evidence="4" type="ORF">GAK31_01009</name>
</gene>
<dbReference type="EMBL" id="WNDS01000002">
    <property type="protein sequence ID" value="KAF1015535.1"/>
    <property type="molecule type" value="Genomic_DNA"/>
</dbReference>
<dbReference type="InterPro" id="IPR000639">
    <property type="entry name" value="Epox_hydrolase-like"/>
</dbReference>
<dbReference type="PRINTS" id="PR00412">
    <property type="entry name" value="EPOXHYDRLASE"/>
</dbReference>
<dbReference type="SUPFAM" id="SSF53474">
    <property type="entry name" value="alpha/beta-Hydrolases"/>
    <property type="match status" value="1"/>
</dbReference>
<dbReference type="Pfam" id="PF00561">
    <property type="entry name" value="Abhydrolase_1"/>
    <property type="match status" value="1"/>
</dbReference>
<keyword evidence="2" id="KW-0732">Signal</keyword>
<dbReference type="Gene3D" id="3.40.50.1820">
    <property type="entry name" value="alpha/beta hydrolase"/>
    <property type="match status" value="1"/>
</dbReference>
<feature type="signal peptide" evidence="2">
    <location>
        <begin position="1"/>
        <end position="21"/>
    </location>
</feature>
<evidence type="ECO:0000313" key="5">
    <source>
        <dbReference type="Proteomes" id="UP000487117"/>
    </source>
</evidence>
<evidence type="ECO:0000256" key="1">
    <source>
        <dbReference type="ARBA" id="ARBA00022801"/>
    </source>
</evidence>
<dbReference type="InterPro" id="IPR029058">
    <property type="entry name" value="AB_hydrolase_fold"/>
</dbReference>
<accession>A0A7V8JM05</accession>
<dbReference type="PANTHER" id="PTHR43329">
    <property type="entry name" value="EPOXIDE HYDROLASE"/>
    <property type="match status" value="1"/>
</dbReference>
<protein>
    <submittedName>
        <fullName evidence="4">Soluble epoxide hydrolase</fullName>
    </submittedName>
</protein>
<sequence>MKLSSLFLAAALLLAAGTSTAATAAAAADEFPVPSGFTSRYQEIDGTRLHYVEGGSGPLVLLVHGFGQAWYEWHQLMPELARSHRVVAVDLPGLGLSLPPAGGYTGEEIAATLHRFALAQSNGRPFDLVAHDIGIWNTYPMAVKHPQDIRRLVYMEAPIPDETVYDFPAFTPQGESLVWHFSFFAAQPQLAERLIEGKEKLFLSHFIKEHATNKAVFDDALLDRYAAPYAKPHTLNASFEYYRALNTSVQQNMRLRAQKLGMPTLAIGGGGHGGMGQFQVDQMQCYAAHVQGHVLPGCGHWLPEECAAPLNALVVGFLTQPE</sequence>
<dbReference type="GO" id="GO:0016787">
    <property type="term" value="F:hydrolase activity"/>
    <property type="evidence" value="ECO:0007669"/>
    <property type="project" value="UniProtKB-KW"/>
</dbReference>
<evidence type="ECO:0000259" key="3">
    <source>
        <dbReference type="Pfam" id="PF00561"/>
    </source>
</evidence>
<evidence type="ECO:0000256" key="2">
    <source>
        <dbReference type="SAM" id="SignalP"/>
    </source>
</evidence>
<evidence type="ECO:0000313" key="4">
    <source>
        <dbReference type="EMBL" id="KAF1015535.1"/>
    </source>
</evidence>
<proteinExistence type="predicted"/>
<feature type="domain" description="AB hydrolase-1" evidence="3">
    <location>
        <begin position="58"/>
        <end position="304"/>
    </location>
</feature>
<dbReference type="InterPro" id="IPR000073">
    <property type="entry name" value="AB_hydrolase_1"/>
</dbReference>
<keyword evidence="1 4" id="KW-0378">Hydrolase</keyword>